<keyword evidence="2" id="KW-1133">Transmembrane helix</keyword>
<feature type="domain" description="Protein-glutamine gamma-glutamyltransferase-like C-terminal" evidence="3">
    <location>
        <begin position="288"/>
        <end position="355"/>
    </location>
</feature>
<dbReference type="AlphaFoldDB" id="A0AA41FYK0"/>
<evidence type="ECO:0000313" key="5">
    <source>
        <dbReference type="Proteomes" id="UP001166304"/>
    </source>
</evidence>
<dbReference type="InterPro" id="IPR025403">
    <property type="entry name" value="TgpA-like_C"/>
</dbReference>
<dbReference type="Pfam" id="PF13559">
    <property type="entry name" value="DUF4129"/>
    <property type="match status" value="1"/>
</dbReference>
<sequence length="364" mass="35971">MSASPARAALALLCAVAVLFGTALFPGALGVGLDAGSPLDGRSGGPVGPDGAPADGQHRQPGSTPVDASTAAPAEQTESTTATPDPTDTETTGADPDTGGRVSLVGTVVGLLLMVGIGIVAAGVYRSARSGPSDAGVLVGLLPATVARAVETALSALSGASAGRAFSRIPQLTTTALLAGSSAMARVAHGVEAVASGVLDGLAAGVVPIAKLSGRGLVQFPQALGALTVAPFRALGGLGGGDGLLSSLRDGVERPSLFGSAADERGPSTEPAGTTDDGGLDVDSLSVRDAWAAMTERVPVSNPSATTPGEYARAAIERGLPAEPVLRLTDLFRDVEYGGRSENEGRTAAARAAVERLLRGGDER</sequence>
<dbReference type="EMBL" id="JAHQXE010000001">
    <property type="protein sequence ID" value="MBV0900966.1"/>
    <property type="molecule type" value="Genomic_DNA"/>
</dbReference>
<accession>A0AA41FYK0</accession>
<comment type="caution">
    <text evidence="4">The sequence shown here is derived from an EMBL/GenBank/DDBJ whole genome shotgun (WGS) entry which is preliminary data.</text>
</comment>
<evidence type="ECO:0000256" key="1">
    <source>
        <dbReference type="SAM" id="MobiDB-lite"/>
    </source>
</evidence>
<reference evidence="4" key="1">
    <citation type="submission" date="2021-06" db="EMBL/GenBank/DDBJ databases">
        <title>New haloarchaea isolates fom saline soil.</title>
        <authorList>
            <person name="Duran-Viseras A."/>
            <person name="Sanchez-Porro C.S."/>
            <person name="Ventosa A."/>
        </authorList>
    </citation>
    <scope>NUCLEOTIDE SEQUENCE</scope>
    <source>
        <strain evidence="4">JCM 18369</strain>
    </source>
</reference>
<dbReference type="RefSeq" id="WP_162411765.1">
    <property type="nucleotide sequence ID" value="NZ_JAHQXE010000001.1"/>
</dbReference>
<feature type="transmembrane region" description="Helical" evidence="2">
    <location>
        <begin position="104"/>
        <end position="125"/>
    </location>
</feature>
<evidence type="ECO:0000256" key="2">
    <source>
        <dbReference type="SAM" id="Phobius"/>
    </source>
</evidence>
<organism evidence="4 5">
    <name type="scientific">Haloarcula salina</name>
    <dbReference type="NCBI Taxonomy" id="1429914"/>
    <lineage>
        <taxon>Archaea</taxon>
        <taxon>Methanobacteriati</taxon>
        <taxon>Methanobacteriota</taxon>
        <taxon>Stenosarchaea group</taxon>
        <taxon>Halobacteria</taxon>
        <taxon>Halobacteriales</taxon>
        <taxon>Haloarculaceae</taxon>
        <taxon>Haloarcula</taxon>
    </lineage>
</organism>
<evidence type="ECO:0000313" key="4">
    <source>
        <dbReference type="EMBL" id="MBV0900966.1"/>
    </source>
</evidence>
<protein>
    <submittedName>
        <fullName evidence="4">DUF4129 domain-containing protein</fullName>
    </submittedName>
</protein>
<feature type="compositionally biased region" description="Low complexity" evidence="1">
    <location>
        <begin position="77"/>
        <end position="100"/>
    </location>
</feature>
<proteinExistence type="predicted"/>
<keyword evidence="2" id="KW-0472">Membrane</keyword>
<gene>
    <name evidence="4" type="ORF">KTS37_04110</name>
</gene>
<keyword evidence="5" id="KW-1185">Reference proteome</keyword>
<keyword evidence="2" id="KW-0812">Transmembrane</keyword>
<dbReference type="Proteomes" id="UP001166304">
    <property type="component" value="Unassembled WGS sequence"/>
</dbReference>
<feature type="region of interest" description="Disordered" evidence="1">
    <location>
        <begin position="257"/>
        <end position="281"/>
    </location>
</feature>
<evidence type="ECO:0000259" key="3">
    <source>
        <dbReference type="Pfam" id="PF13559"/>
    </source>
</evidence>
<name>A0AA41FYK0_9EURY</name>
<feature type="region of interest" description="Disordered" evidence="1">
    <location>
        <begin position="40"/>
        <end position="100"/>
    </location>
</feature>